<dbReference type="EMBL" id="JBHTCQ010000005">
    <property type="protein sequence ID" value="MFC7407184.1"/>
    <property type="molecule type" value="Genomic_DNA"/>
</dbReference>
<evidence type="ECO:0000313" key="3">
    <source>
        <dbReference type="Proteomes" id="UP001596455"/>
    </source>
</evidence>
<feature type="domain" description="HTH araC/xylS-type" evidence="1">
    <location>
        <begin position="145"/>
        <end position="221"/>
    </location>
</feature>
<evidence type="ECO:0000313" key="2">
    <source>
        <dbReference type="EMBL" id="MFC7407184.1"/>
    </source>
</evidence>
<dbReference type="Gene3D" id="1.10.10.60">
    <property type="entry name" value="Homeodomain-like"/>
    <property type="match status" value="1"/>
</dbReference>
<dbReference type="Proteomes" id="UP001596455">
    <property type="component" value="Unassembled WGS sequence"/>
</dbReference>
<dbReference type="InterPro" id="IPR018060">
    <property type="entry name" value="HTH_AraC"/>
</dbReference>
<comment type="caution">
    <text evidence="2">The sequence shown here is derived from an EMBL/GenBank/DDBJ whole genome shotgun (WGS) entry which is preliminary data.</text>
</comment>
<dbReference type="RefSeq" id="WP_382396719.1">
    <property type="nucleotide sequence ID" value="NZ_JBHTCQ010000005.1"/>
</dbReference>
<sequence>MVLQSEDRPSGSPCVERVWRGHISGLQRMSSVAASTWELVFWDDGGIPRVSVRGPETVATTVETDVESASWGIIFRHGTTMPHLPVARLVDSEVESPHVTARTFVLRSEEWETPTYDNAEVFVDRLVRAGVLARDPLVADVLAGDRARLGARSVQRRVRAATGLTQGAIRQIERAREATMLLRGGTAALDVVHGLGYYDQPHLARSLSRFIGRTATELRQHRAEEPMSLLYKIGDGRPA</sequence>
<dbReference type="Pfam" id="PF12833">
    <property type="entry name" value="HTH_18"/>
    <property type="match status" value="1"/>
</dbReference>
<organism evidence="2 3">
    <name type="scientific">Georgenia alba</name>
    <dbReference type="NCBI Taxonomy" id="2233858"/>
    <lineage>
        <taxon>Bacteria</taxon>
        <taxon>Bacillati</taxon>
        <taxon>Actinomycetota</taxon>
        <taxon>Actinomycetes</taxon>
        <taxon>Micrococcales</taxon>
        <taxon>Bogoriellaceae</taxon>
        <taxon>Georgenia</taxon>
    </lineage>
</organism>
<protein>
    <submittedName>
        <fullName evidence="2">Helix-turn-helix domain-containing protein</fullName>
    </submittedName>
</protein>
<keyword evidence="3" id="KW-1185">Reference proteome</keyword>
<dbReference type="PROSITE" id="PS01124">
    <property type="entry name" value="HTH_ARAC_FAMILY_2"/>
    <property type="match status" value="1"/>
</dbReference>
<evidence type="ECO:0000259" key="1">
    <source>
        <dbReference type="PROSITE" id="PS01124"/>
    </source>
</evidence>
<accession>A0ABW2QCI3</accession>
<reference evidence="3" key="1">
    <citation type="journal article" date="2019" name="Int. J. Syst. Evol. Microbiol.">
        <title>The Global Catalogue of Microorganisms (GCM) 10K type strain sequencing project: providing services to taxonomists for standard genome sequencing and annotation.</title>
        <authorList>
            <consortium name="The Broad Institute Genomics Platform"/>
            <consortium name="The Broad Institute Genome Sequencing Center for Infectious Disease"/>
            <person name="Wu L."/>
            <person name="Ma J."/>
        </authorList>
    </citation>
    <scope>NUCLEOTIDE SEQUENCE [LARGE SCALE GENOMIC DNA]</scope>
    <source>
        <strain evidence="3">JCM 1490</strain>
    </source>
</reference>
<proteinExistence type="predicted"/>
<gene>
    <name evidence="2" type="ORF">ACFQQL_18870</name>
</gene>
<name>A0ABW2QCI3_9MICO</name>